<keyword evidence="2" id="KW-0808">Transferase</keyword>
<feature type="domain" description="Glycosyltransferase family 28 N-terminal" evidence="4">
    <location>
        <begin position="10"/>
        <end position="145"/>
    </location>
</feature>
<dbReference type="GO" id="GO:1901137">
    <property type="term" value="P:carbohydrate derivative biosynthetic process"/>
    <property type="evidence" value="ECO:0007669"/>
    <property type="project" value="UniProtKB-ARBA"/>
</dbReference>
<keyword evidence="3" id="KW-0472">Membrane</keyword>
<protein>
    <recommendedName>
        <fullName evidence="8">Undecaprenyldiphospho-muramoylpentapeptide beta-N-acetylglucosaminyltransferase</fullName>
    </recommendedName>
</protein>
<evidence type="ECO:0000313" key="6">
    <source>
        <dbReference type="EMBL" id="OGF99280.1"/>
    </source>
</evidence>
<dbReference type="Pfam" id="PF03033">
    <property type="entry name" value="Glyco_transf_28"/>
    <property type="match status" value="1"/>
</dbReference>
<evidence type="ECO:0000259" key="5">
    <source>
        <dbReference type="Pfam" id="PF04101"/>
    </source>
</evidence>
<dbReference type="InterPro" id="IPR007235">
    <property type="entry name" value="Glyco_trans_28_C"/>
</dbReference>
<keyword evidence="3" id="KW-0812">Transmembrane</keyword>
<feature type="domain" description="Glycosyl transferase family 28 C-terminal" evidence="5">
    <location>
        <begin position="193"/>
        <end position="322"/>
    </location>
</feature>
<accession>A0A1F5YGI0</accession>
<organism evidence="6 7">
    <name type="scientific">Candidatus Gottesmanbacteria bacterium RBG_13_37_7</name>
    <dbReference type="NCBI Taxonomy" id="1798369"/>
    <lineage>
        <taxon>Bacteria</taxon>
        <taxon>Candidatus Gottesmaniibacteriota</taxon>
    </lineage>
</organism>
<comment type="caution">
    <text evidence="6">The sequence shown here is derived from an EMBL/GenBank/DDBJ whole genome shotgun (WGS) entry which is preliminary data.</text>
</comment>
<keyword evidence="1" id="KW-0328">Glycosyltransferase</keyword>
<dbReference type="Gene3D" id="3.40.50.2000">
    <property type="entry name" value="Glycogen Phosphorylase B"/>
    <property type="match status" value="2"/>
</dbReference>
<evidence type="ECO:0000259" key="4">
    <source>
        <dbReference type="Pfam" id="PF03033"/>
    </source>
</evidence>
<proteinExistence type="predicted"/>
<dbReference type="SUPFAM" id="SSF53756">
    <property type="entry name" value="UDP-Glycosyltransferase/glycogen phosphorylase"/>
    <property type="match status" value="1"/>
</dbReference>
<dbReference type="Proteomes" id="UP000178230">
    <property type="component" value="Unassembled WGS sequence"/>
</dbReference>
<feature type="non-terminal residue" evidence="6">
    <location>
        <position position="323"/>
    </location>
</feature>
<dbReference type="AlphaFoldDB" id="A0A1F5YGI0"/>
<evidence type="ECO:0000256" key="1">
    <source>
        <dbReference type="ARBA" id="ARBA00022676"/>
    </source>
</evidence>
<dbReference type="InterPro" id="IPR004276">
    <property type="entry name" value="GlycoTrans_28_N"/>
</dbReference>
<sequence>MEKINIVICGGHLSPALAVIEVLQKRKEYRLFYIGRKSALEGQSDFSLEYQTITAKGIKFLGIQTGRFQRHLSLWKILLMIKMPIGIFQSLYLMLRIRPRLILSFGSYVALPVCFIAWILGIPIITHEQTLILGLSNRFISRMANVLCISFSGTKYVPKGVKTIVTGLPVRKSFFYPKKNDLLDFGNKRLPLIYITGGSTGSQSINSIVSMIMNQLTEKYRVLHQCGSADSDRDYKVLHFRRNLLPEKNKFNYLVVKHINIDLIGIILQNSNLVISRSGANTVAEIALTGVPAILIPLPWSANQEQEYNARMLAVAGLAKIIH</sequence>
<dbReference type="GO" id="GO:0016758">
    <property type="term" value="F:hexosyltransferase activity"/>
    <property type="evidence" value="ECO:0007669"/>
    <property type="project" value="InterPro"/>
</dbReference>
<feature type="transmembrane region" description="Helical" evidence="3">
    <location>
        <begin position="102"/>
        <end position="125"/>
    </location>
</feature>
<name>A0A1F5YGI0_9BACT</name>
<keyword evidence="3" id="KW-1133">Transmembrane helix</keyword>
<feature type="transmembrane region" description="Helical" evidence="3">
    <location>
        <begin position="74"/>
        <end position="95"/>
    </location>
</feature>
<evidence type="ECO:0000256" key="3">
    <source>
        <dbReference type="SAM" id="Phobius"/>
    </source>
</evidence>
<evidence type="ECO:0008006" key="8">
    <source>
        <dbReference type="Google" id="ProtNLM"/>
    </source>
</evidence>
<evidence type="ECO:0000256" key="2">
    <source>
        <dbReference type="ARBA" id="ARBA00022679"/>
    </source>
</evidence>
<dbReference type="CDD" id="cd03785">
    <property type="entry name" value="GT28_MurG"/>
    <property type="match status" value="1"/>
</dbReference>
<dbReference type="Pfam" id="PF04101">
    <property type="entry name" value="Glyco_tran_28_C"/>
    <property type="match status" value="1"/>
</dbReference>
<reference evidence="6 7" key="1">
    <citation type="journal article" date="2016" name="Nat. Commun.">
        <title>Thousands of microbial genomes shed light on interconnected biogeochemical processes in an aquifer system.</title>
        <authorList>
            <person name="Anantharaman K."/>
            <person name="Brown C.T."/>
            <person name="Hug L.A."/>
            <person name="Sharon I."/>
            <person name="Castelle C.J."/>
            <person name="Probst A.J."/>
            <person name="Thomas B.C."/>
            <person name="Singh A."/>
            <person name="Wilkins M.J."/>
            <person name="Karaoz U."/>
            <person name="Brodie E.L."/>
            <person name="Williams K.H."/>
            <person name="Hubbard S.S."/>
            <person name="Banfield J.F."/>
        </authorList>
    </citation>
    <scope>NUCLEOTIDE SEQUENCE [LARGE SCALE GENOMIC DNA]</scope>
</reference>
<dbReference type="PANTHER" id="PTHR21015:SF22">
    <property type="entry name" value="GLYCOSYLTRANSFERASE"/>
    <property type="match status" value="1"/>
</dbReference>
<evidence type="ECO:0000313" key="7">
    <source>
        <dbReference type="Proteomes" id="UP000178230"/>
    </source>
</evidence>
<dbReference type="GO" id="GO:0005975">
    <property type="term" value="P:carbohydrate metabolic process"/>
    <property type="evidence" value="ECO:0007669"/>
    <property type="project" value="InterPro"/>
</dbReference>
<dbReference type="EMBL" id="MFIY01000061">
    <property type="protein sequence ID" value="OGF99280.1"/>
    <property type="molecule type" value="Genomic_DNA"/>
</dbReference>
<dbReference type="PANTHER" id="PTHR21015">
    <property type="entry name" value="UDP-N-ACETYLGLUCOSAMINE--N-ACETYLMURAMYL-(PENTAPEPTIDE) PYROPHOSPHORYL-UNDECAPRENOL N-ACETYLGLUCOSAMINE TRANSFERASE 1"/>
    <property type="match status" value="1"/>
</dbReference>
<gene>
    <name evidence="6" type="ORF">A2Y99_01185</name>
</gene>